<name>A0A4P7NU91_PYROR</name>
<dbReference type="EMBL" id="CP034210">
    <property type="protein sequence ID" value="QBZ66033.1"/>
    <property type="molecule type" value="Genomic_DNA"/>
</dbReference>
<protein>
    <submittedName>
        <fullName evidence="1">Uncharacterized protein</fullName>
    </submittedName>
</protein>
<proteinExistence type="predicted"/>
<dbReference type="Proteomes" id="UP000294847">
    <property type="component" value="Chromosome 7"/>
</dbReference>
<reference evidence="1 2" key="1">
    <citation type="journal article" date="2019" name="Mol. Biol. Evol.">
        <title>Blast fungal genomes show frequent chromosomal changes, gene gains and losses, and effector gene turnover.</title>
        <authorList>
            <person name="Gomez Luciano L.B."/>
            <person name="Jason Tsai I."/>
            <person name="Chuma I."/>
            <person name="Tosa Y."/>
            <person name="Chen Y.H."/>
            <person name="Li J.Y."/>
            <person name="Li M.Y."/>
            <person name="Jade Lu M.Y."/>
            <person name="Nakayashiki H."/>
            <person name="Li W.H."/>
        </authorList>
    </citation>
    <scope>NUCLEOTIDE SEQUENCE [LARGE SCALE GENOMIC DNA]</scope>
    <source>
        <strain evidence="1">MZ5-1-6</strain>
    </source>
</reference>
<evidence type="ECO:0000313" key="1">
    <source>
        <dbReference type="EMBL" id="QBZ66033.1"/>
    </source>
</evidence>
<sequence>KEKQQARSAKALQIRKKYYAPRHPTRHYYRGFRDIPTDNGIVTEEIHWSGIDRRLNDNPCSAPGPKF</sequence>
<evidence type="ECO:0000313" key="2">
    <source>
        <dbReference type="Proteomes" id="UP000294847"/>
    </source>
</evidence>
<accession>A0A4P7NU91</accession>
<dbReference type="AlphaFoldDB" id="A0A4P7NU91"/>
<organism evidence="1 2">
    <name type="scientific">Pyricularia oryzae</name>
    <name type="common">Rice blast fungus</name>
    <name type="synonym">Magnaporthe oryzae</name>
    <dbReference type="NCBI Taxonomy" id="318829"/>
    <lineage>
        <taxon>Eukaryota</taxon>
        <taxon>Fungi</taxon>
        <taxon>Dikarya</taxon>
        <taxon>Ascomycota</taxon>
        <taxon>Pezizomycotina</taxon>
        <taxon>Sordariomycetes</taxon>
        <taxon>Sordariomycetidae</taxon>
        <taxon>Magnaporthales</taxon>
        <taxon>Pyriculariaceae</taxon>
        <taxon>Pyricularia</taxon>
    </lineage>
</organism>
<feature type="non-terminal residue" evidence="1">
    <location>
        <position position="1"/>
    </location>
</feature>
<feature type="non-terminal residue" evidence="1">
    <location>
        <position position="67"/>
    </location>
</feature>
<gene>
    <name evidence="1" type="ORF">PoMZ_13001</name>
</gene>